<evidence type="ECO:0000313" key="3">
    <source>
        <dbReference type="Proteomes" id="UP001157418"/>
    </source>
</evidence>
<evidence type="ECO:0000313" key="2">
    <source>
        <dbReference type="EMBL" id="CAH1412922.1"/>
    </source>
</evidence>
<dbReference type="AlphaFoldDB" id="A0AAU9LH80"/>
<gene>
    <name evidence="2" type="ORF">LVIROSA_LOCUS908</name>
</gene>
<keyword evidence="3" id="KW-1185">Reference proteome</keyword>
<feature type="compositionally biased region" description="Polar residues" evidence="1">
    <location>
        <begin position="102"/>
        <end position="111"/>
    </location>
</feature>
<feature type="region of interest" description="Disordered" evidence="1">
    <location>
        <begin position="52"/>
        <end position="111"/>
    </location>
</feature>
<protein>
    <submittedName>
        <fullName evidence="2">Uncharacterized protein</fullName>
    </submittedName>
</protein>
<evidence type="ECO:0000256" key="1">
    <source>
        <dbReference type="SAM" id="MobiDB-lite"/>
    </source>
</evidence>
<proteinExistence type="predicted"/>
<name>A0AAU9LH80_9ASTR</name>
<comment type="caution">
    <text evidence="2">The sequence shown here is derived from an EMBL/GenBank/DDBJ whole genome shotgun (WGS) entry which is preliminary data.</text>
</comment>
<dbReference type="EMBL" id="CAKMRJ010000001">
    <property type="protein sequence ID" value="CAH1412922.1"/>
    <property type="molecule type" value="Genomic_DNA"/>
</dbReference>
<organism evidence="2 3">
    <name type="scientific">Lactuca virosa</name>
    <dbReference type="NCBI Taxonomy" id="75947"/>
    <lineage>
        <taxon>Eukaryota</taxon>
        <taxon>Viridiplantae</taxon>
        <taxon>Streptophyta</taxon>
        <taxon>Embryophyta</taxon>
        <taxon>Tracheophyta</taxon>
        <taxon>Spermatophyta</taxon>
        <taxon>Magnoliopsida</taxon>
        <taxon>eudicotyledons</taxon>
        <taxon>Gunneridae</taxon>
        <taxon>Pentapetalae</taxon>
        <taxon>asterids</taxon>
        <taxon>campanulids</taxon>
        <taxon>Asterales</taxon>
        <taxon>Asteraceae</taxon>
        <taxon>Cichorioideae</taxon>
        <taxon>Cichorieae</taxon>
        <taxon>Lactucinae</taxon>
        <taxon>Lactuca</taxon>
    </lineage>
</organism>
<dbReference type="Proteomes" id="UP001157418">
    <property type="component" value="Unassembled WGS sequence"/>
</dbReference>
<sequence length="248" mass="27372">MTENELEDLLQSISIPEEDVTVTPSAVTERDRDSIVQVYSPTPEQMDALIVELQRTARKPPQADPVTTEPSSNCDQDDSTHVLLPRKRKRRDPRPGVLITDPVQNVSTPIEPSSVAHNTEITFTESSPVMQEISSTLPESTPIDQDFECHIVEQEVLPSVGAQASVSSFEAPELDISKGKSKLPESEFVDVALLQNGVFDLEQNLDEKDLIIGKQDIRISDLEKENSIKDAKISELQANLGGLTTLFL</sequence>
<reference evidence="2 3" key="1">
    <citation type="submission" date="2022-01" db="EMBL/GenBank/DDBJ databases">
        <authorList>
            <person name="Xiong W."/>
            <person name="Schranz E."/>
        </authorList>
    </citation>
    <scope>NUCLEOTIDE SEQUENCE [LARGE SCALE GENOMIC DNA]</scope>
</reference>
<accession>A0AAU9LH80</accession>